<evidence type="ECO:0000313" key="2">
    <source>
        <dbReference type="EMBL" id="EJW97771.1"/>
    </source>
</evidence>
<comment type="caution">
    <text evidence="2">The sequence shown here is derived from an EMBL/GenBank/DDBJ whole genome shotgun (WGS) entry which is preliminary data.</text>
</comment>
<reference evidence="2" key="1">
    <citation type="journal article" date="2012" name="PLoS ONE">
        <title>Gene sets for utilization of primary and secondary nutrition supplies in the distal gut of endangered iberian lynx.</title>
        <authorList>
            <person name="Alcaide M."/>
            <person name="Messina E."/>
            <person name="Richter M."/>
            <person name="Bargiela R."/>
            <person name="Peplies J."/>
            <person name="Huws S.A."/>
            <person name="Newbold C.J."/>
            <person name="Golyshin P.N."/>
            <person name="Simon M.A."/>
            <person name="Lopez G."/>
            <person name="Yakimov M.M."/>
            <person name="Ferrer M."/>
        </authorList>
    </citation>
    <scope>NUCLEOTIDE SEQUENCE</scope>
</reference>
<protein>
    <submittedName>
        <fullName evidence="2">ABC transporter, permease protein</fullName>
    </submittedName>
</protein>
<sequence>VLFLGAGYWIAITIDDFVSAVLLFFVAVTLVIIGTYLLFIYGSTVILTLLQKKRRYYYQTNHFLNVSTMKYRLKQNATSLASIAILSRLVLVTLSSTWALFAGSKRAINQNYPADHTLVFQDVQGAEFDIEQLLPTIQTVAKELGMDETSLQQTASRRLYLDDGFIMTLYDANQADQFGLEPMHLEANQAIALGDQGGLTQFDFEGKHFDIIAHQGKDPDNAIPGSYGNVFVDFTKNGLCANRVMVEMNGSLNHQLDDQEEMDIATHFE</sequence>
<dbReference type="InterPro" id="IPR052536">
    <property type="entry name" value="ABC-4_Integral_Memb_Prot"/>
</dbReference>
<keyword evidence="1" id="KW-0812">Transmembrane</keyword>
<proteinExistence type="predicted"/>
<dbReference type="PANTHER" id="PTHR46795:SF3">
    <property type="entry name" value="ABC TRANSPORTER PERMEASE"/>
    <property type="match status" value="1"/>
</dbReference>
<dbReference type="EMBL" id="AMCI01004599">
    <property type="protein sequence ID" value="EJW97771.1"/>
    <property type="molecule type" value="Genomic_DNA"/>
</dbReference>
<dbReference type="PANTHER" id="PTHR46795">
    <property type="entry name" value="ABC TRANSPORTER PERMEASE-RELATED-RELATED"/>
    <property type="match status" value="1"/>
</dbReference>
<keyword evidence="1" id="KW-1133">Transmembrane helix</keyword>
<accession>J9FS44</accession>
<keyword evidence="1" id="KW-0472">Membrane</keyword>
<feature type="non-terminal residue" evidence="2">
    <location>
        <position position="269"/>
    </location>
</feature>
<evidence type="ECO:0000256" key="1">
    <source>
        <dbReference type="SAM" id="Phobius"/>
    </source>
</evidence>
<feature type="transmembrane region" description="Helical" evidence="1">
    <location>
        <begin position="79"/>
        <end position="101"/>
    </location>
</feature>
<gene>
    <name evidence="2" type="ORF">EVA_14122</name>
</gene>
<organism evidence="2">
    <name type="scientific">gut metagenome</name>
    <dbReference type="NCBI Taxonomy" id="749906"/>
    <lineage>
        <taxon>unclassified sequences</taxon>
        <taxon>metagenomes</taxon>
        <taxon>organismal metagenomes</taxon>
    </lineage>
</organism>
<feature type="non-terminal residue" evidence="2">
    <location>
        <position position="1"/>
    </location>
</feature>
<feature type="transmembrane region" description="Helical" evidence="1">
    <location>
        <begin position="20"/>
        <end position="50"/>
    </location>
</feature>
<dbReference type="AlphaFoldDB" id="J9FS44"/>
<name>J9FS44_9ZZZZ</name>